<dbReference type="GO" id="GO:0000462">
    <property type="term" value="P:maturation of SSU-rRNA from tricistronic rRNA transcript (SSU-rRNA, 5.8S rRNA, LSU-rRNA)"/>
    <property type="evidence" value="ECO:0007669"/>
    <property type="project" value="TreeGrafter"/>
</dbReference>
<organism evidence="2 3">
    <name type="scientific">Lipomyces starkeyi NRRL Y-11557</name>
    <dbReference type="NCBI Taxonomy" id="675824"/>
    <lineage>
        <taxon>Eukaryota</taxon>
        <taxon>Fungi</taxon>
        <taxon>Dikarya</taxon>
        <taxon>Ascomycota</taxon>
        <taxon>Saccharomycotina</taxon>
        <taxon>Lipomycetes</taxon>
        <taxon>Lipomycetales</taxon>
        <taxon>Lipomycetaceae</taxon>
        <taxon>Lipomyces</taxon>
    </lineage>
</organism>
<reference evidence="2 3" key="1">
    <citation type="journal article" date="2016" name="Proc. Natl. Acad. Sci. U.S.A.">
        <title>Comparative genomics of biotechnologically important yeasts.</title>
        <authorList>
            <person name="Riley R."/>
            <person name="Haridas S."/>
            <person name="Wolfe K.H."/>
            <person name="Lopes M.R."/>
            <person name="Hittinger C.T."/>
            <person name="Goeker M."/>
            <person name="Salamov A.A."/>
            <person name="Wisecaver J.H."/>
            <person name="Long T.M."/>
            <person name="Calvey C.H."/>
            <person name="Aerts A.L."/>
            <person name="Barry K.W."/>
            <person name="Choi C."/>
            <person name="Clum A."/>
            <person name="Coughlan A.Y."/>
            <person name="Deshpande S."/>
            <person name="Douglass A.P."/>
            <person name="Hanson S.J."/>
            <person name="Klenk H.-P."/>
            <person name="LaButti K.M."/>
            <person name="Lapidus A."/>
            <person name="Lindquist E.A."/>
            <person name="Lipzen A.M."/>
            <person name="Meier-Kolthoff J.P."/>
            <person name="Ohm R.A."/>
            <person name="Otillar R.P."/>
            <person name="Pangilinan J.L."/>
            <person name="Peng Y."/>
            <person name="Rokas A."/>
            <person name="Rosa C.A."/>
            <person name="Scheuner C."/>
            <person name="Sibirny A.A."/>
            <person name="Slot J.C."/>
            <person name="Stielow J.B."/>
            <person name="Sun H."/>
            <person name="Kurtzman C.P."/>
            <person name="Blackwell M."/>
            <person name="Grigoriev I.V."/>
            <person name="Jeffries T.W."/>
        </authorList>
    </citation>
    <scope>NUCLEOTIDE SEQUENCE [LARGE SCALE GENOMIC DNA]</scope>
    <source>
        <strain evidence="2 3">NRRL Y-11557</strain>
    </source>
</reference>
<accession>A0A1E3QB06</accession>
<dbReference type="PANTHER" id="PTHR13237">
    <property type="entry name" value="SOMETHING ABOUT SILENCING PROTEIN 10-RELATED"/>
    <property type="match status" value="1"/>
</dbReference>
<evidence type="ECO:0000313" key="3">
    <source>
        <dbReference type="Proteomes" id="UP000094385"/>
    </source>
</evidence>
<protein>
    <submittedName>
        <fullName evidence="2">Uncharacterized protein</fullName>
    </submittedName>
</protein>
<gene>
    <name evidence="2" type="ORF">LIPSTDRAFT_247319</name>
</gene>
<evidence type="ECO:0000256" key="1">
    <source>
        <dbReference type="SAM" id="MobiDB-lite"/>
    </source>
</evidence>
<sequence>MSDSATDLEKKSPTDELVSGLRTVISSIDATSKSIDDVLQSYDVASLGKSSPGISLLGLKADTMASYVHHLGLRSLFALSQVAGDNIGNENQTQDQEEVCMDPKLLDNAIRELLVTDRVILERGIRPLEKKIEYQIQKMLRSISIAPTKKSNATDVGAFDIEKSKSGDSEEMSDSETGAASADADEEEDDLPLSYKPRPNLLVANTPKESTISSSSTKKYVPPKINPTKLPSTRGLAGQVAAKQTSRMHRNQALEEYLEETTSTAPEAAPSVGANVLGHGRGGTRTQRAQAKEDKIRGYEEANFVRLQDEGKNKRKKPRQDEFMGENWDLSTGNIYGAVKRKKKSVWDRNR</sequence>
<name>A0A1E3QB06_LIPST</name>
<feature type="region of interest" description="Disordered" evidence="1">
    <location>
        <begin position="163"/>
        <end position="236"/>
    </location>
</feature>
<feature type="compositionally biased region" description="Basic and acidic residues" evidence="1">
    <location>
        <begin position="290"/>
        <end position="300"/>
    </location>
</feature>
<dbReference type="Proteomes" id="UP000094385">
    <property type="component" value="Unassembled WGS sequence"/>
</dbReference>
<dbReference type="OrthoDB" id="203440at2759"/>
<feature type="compositionally biased region" description="Low complexity" evidence="1">
    <location>
        <begin position="206"/>
        <end position="219"/>
    </location>
</feature>
<dbReference type="PANTHER" id="PTHR13237:SF9">
    <property type="entry name" value="NEUROGUIDIN"/>
    <property type="match status" value="1"/>
</dbReference>
<dbReference type="GO" id="GO:0032040">
    <property type="term" value="C:small-subunit processome"/>
    <property type="evidence" value="ECO:0007669"/>
    <property type="project" value="TreeGrafter"/>
</dbReference>
<proteinExistence type="predicted"/>
<feature type="region of interest" description="Disordered" evidence="1">
    <location>
        <begin position="258"/>
        <end position="328"/>
    </location>
</feature>
<dbReference type="AlphaFoldDB" id="A0A1E3QB06"/>
<evidence type="ECO:0000313" key="2">
    <source>
        <dbReference type="EMBL" id="ODQ74197.1"/>
    </source>
</evidence>
<keyword evidence="3" id="KW-1185">Reference proteome</keyword>
<dbReference type="EMBL" id="KV454292">
    <property type="protein sequence ID" value="ODQ74197.1"/>
    <property type="molecule type" value="Genomic_DNA"/>
</dbReference>
<dbReference type="STRING" id="675824.A0A1E3QB06"/>